<dbReference type="AlphaFoldDB" id="A0A7W3YW04"/>
<accession>A0A7W3YW04</accession>
<organism evidence="2 3">
    <name type="scientific">Stenotrophomonas koreensis</name>
    <dbReference type="NCBI Taxonomy" id="266128"/>
    <lineage>
        <taxon>Bacteria</taxon>
        <taxon>Pseudomonadati</taxon>
        <taxon>Pseudomonadota</taxon>
        <taxon>Gammaproteobacteria</taxon>
        <taxon>Lysobacterales</taxon>
        <taxon>Lysobacteraceae</taxon>
        <taxon>Stenotrophomonas</taxon>
    </lineage>
</organism>
<sequence>MTDTTPPVACANCQSPLHGAYCHHCGQAAHNPLKSLAHAIEDVFESFWHLDGRIFRTLYELWIPGRIASNYLAGQRVRYLPPLRLFVVLSLFAFFAARLAVNGQEELLDIRPGNGVFATLDNVAEVERQRDALLADIVIPANASPALAAPLEASRRVIETAAAERIAQLQGQPGPAAATRPLPLNNGGRPWHPVDNPLAYRLLPSWLNAHLNHRLERLQANLQPGHERGSQLIKRFMAALPATLFVLMPLLALVLRLLYWRRPMGYLEHLVVALYSHAWLLTALLLGSLASIAAAASGIALAATAANVLAAALWLAVPVYLWRMQRRVYGGGLLLHSLRFATTGSVYGVLVLLATLYAMLASLTA</sequence>
<gene>
    <name evidence="2" type="ORF">H4O09_13675</name>
</gene>
<keyword evidence="1" id="KW-0812">Transmembrane</keyword>
<keyword evidence="1" id="KW-1133">Transmembrane helix</keyword>
<comment type="caution">
    <text evidence="2">The sequence shown here is derived from an EMBL/GenBank/DDBJ whole genome shotgun (WGS) entry which is preliminary data.</text>
</comment>
<feature type="transmembrane region" description="Helical" evidence="1">
    <location>
        <begin position="236"/>
        <end position="258"/>
    </location>
</feature>
<name>A0A7W3YW04_9GAMM</name>
<dbReference type="RefSeq" id="WP_182623033.1">
    <property type="nucleotide sequence ID" value="NZ_JACIUV010000007.1"/>
</dbReference>
<keyword evidence="1" id="KW-0472">Membrane</keyword>
<feature type="transmembrane region" description="Helical" evidence="1">
    <location>
        <begin position="270"/>
        <end position="293"/>
    </location>
</feature>
<dbReference type="EMBL" id="JACIUV010000007">
    <property type="protein sequence ID" value="MBB1118100.1"/>
    <property type="molecule type" value="Genomic_DNA"/>
</dbReference>
<dbReference type="Pfam" id="PF12412">
    <property type="entry name" value="DUF3667"/>
    <property type="match status" value="1"/>
</dbReference>
<reference evidence="2 3" key="1">
    <citation type="submission" date="2020-08" db="EMBL/GenBank/DDBJ databases">
        <title>Stenotrophomonas sp. W1S232.</title>
        <authorList>
            <person name="Deng Y."/>
        </authorList>
    </citation>
    <scope>NUCLEOTIDE SEQUENCE [LARGE SCALE GENOMIC DNA]</scope>
    <source>
        <strain evidence="2 3">W1S232</strain>
    </source>
</reference>
<protein>
    <submittedName>
        <fullName evidence="2">DUF3667 domain-containing protein</fullName>
    </submittedName>
</protein>
<dbReference type="InterPro" id="IPR022134">
    <property type="entry name" value="DUF3667"/>
</dbReference>
<feature type="transmembrane region" description="Helical" evidence="1">
    <location>
        <begin position="299"/>
        <end position="321"/>
    </location>
</feature>
<evidence type="ECO:0000313" key="2">
    <source>
        <dbReference type="EMBL" id="MBB1118100.1"/>
    </source>
</evidence>
<dbReference type="Proteomes" id="UP000550609">
    <property type="component" value="Unassembled WGS sequence"/>
</dbReference>
<evidence type="ECO:0000313" key="3">
    <source>
        <dbReference type="Proteomes" id="UP000550609"/>
    </source>
</evidence>
<evidence type="ECO:0000256" key="1">
    <source>
        <dbReference type="SAM" id="Phobius"/>
    </source>
</evidence>
<feature type="transmembrane region" description="Helical" evidence="1">
    <location>
        <begin position="333"/>
        <end position="360"/>
    </location>
</feature>
<proteinExistence type="predicted"/>